<evidence type="ECO:0000256" key="1">
    <source>
        <dbReference type="SAM" id="MobiDB-lite"/>
    </source>
</evidence>
<reference evidence="3" key="1">
    <citation type="journal article" date="2019" name="Int. J. Syst. Evol. Microbiol.">
        <title>The Global Catalogue of Microorganisms (GCM) 10K type strain sequencing project: providing services to taxonomists for standard genome sequencing and annotation.</title>
        <authorList>
            <consortium name="The Broad Institute Genomics Platform"/>
            <consortium name="The Broad Institute Genome Sequencing Center for Infectious Disease"/>
            <person name="Wu L."/>
            <person name="Ma J."/>
        </authorList>
    </citation>
    <scope>NUCLEOTIDE SEQUENCE [LARGE SCALE GENOMIC DNA]</scope>
    <source>
        <strain evidence="3">JCM 17024</strain>
    </source>
</reference>
<name>A0ABP7NFX6_9MICO</name>
<comment type="caution">
    <text evidence="2">The sequence shown here is derived from an EMBL/GenBank/DDBJ whole genome shotgun (WGS) entry which is preliminary data.</text>
</comment>
<dbReference type="EMBL" id="BAABCP010000002">
    <property type="protein sequence ID" value="GAA3945735.1"/>
    <property type="molecule type" value="Genomic_DNA"/>
</dbReference>
<sequence>MSEVAVDDLSTAASERPRGYGRMLLGELRERAIAAGRHRRELDSGVQRFDAHRSYLRERMDIDAHHFRLALRAGGPLGPGIAPLRGRVRQGNQLLWRGLRGGRSSQRASRSSRPCCRSSRPRRSF</sequence>
<dbReference type="Proteomes" id="UP001501591">
    <property type="component" value="Unassembled WGS sequence"/>
</dbReference>
<proteinExistence type="predicted"/>
<feature type="region of interest" description="Disordered" evidence="1">
    <location>
        <begin position="99"/>
        <end position="125"/>
    </location>
</feature>
<dbReference type="InterPro" id="IPR016181">
    <property type="entry name" value="Acyl_CoA_acyltransferase"/>
</dbReference>
<evidence type="ECO:0008006" key="4">
    <source>
        <dbReference type="Google" id="ProtNLM"/>
    </source>
</evidence>
<gene>
    <name evidence="2" type="ORF">GCM10022383_24430</name>
</gene>
<accession>A0ABP7NFX6</accession>
<evidence type="ECO:0000313" key="2">
    <source>
        <dbReference type="EMBL" id="GAA3945735.1"/>
    </source>
</evidence>
<keyword evidence="3" id="KW-1185">Reference proteome</keyword>
<protein>
    <recommendedName>
        <fullName evidence="4">N-acetyltransferase domain-containing protein</fullName>
    </recommendedName>
</protein>
<dbReference type="SUPFAM" id="SSF55729">
    <property type="entry name" value="Acyl-CoA N-acyltransferases (Nat)"/>
    <property type="match status" value="1"/>
</dbReference>
<organism evidence="2 3">
    <name type="scientific">Microbacterium soli</name>
    <dbReference type="NCBI Taxonomy" id="446075"/>
    <lineage>
        <taxon>Bacteria</taxon>
        <taxon>Bacillati</taxon>
        <taxon>Actinomycetota</taxon>
        <taxon>Actinomycetes</taxon>
        <taxon>Micrococcales</taxon>
        <taxon>Microbacteriaceae</taxon>
        <taxon>Microbacterium</taxon>
    </lineage>
</organism>
<feature type="compositionally biased region" description="Low complexity" evidence="1">
    <location>
        <begin position="102"/>
        <end position="118"/>
    </location>
</feature>
<evidence type="ECO:0000313" key="3">
    <source>
        <dbReference type="Proteomes" id="UP001501591"/>
    </source>
</evidence>